<proteinExistence type="inferred from homology"/>
<dbReference type="Pfam" id="PF07938">
    <property type="entry name" value="Fungal_lectin"/>
    <property type="match status" value="1"/>
</dbReference>
<name>A0A3N4M4F6_9PEZI</name>
<keyword evidence="4" id="KW-1185">Reference proteome</keyword>
<gene>
    <name evidence="3" type="ORF">L211DRAFT_833794</name>
</gene>
<sequence>MMNLYYGKGGAETPSETEGIDTPTSGAFSHPSPRMDQVSSRFILLKVDPNSNFAGYTYEGIHGRYVTFFWQTVSNDYQKDSTGHSLNLGAASIYHSTFRKTDPGWTLVDRPVLVAVDAKKQSPLAAVTWANGLKGAVYYLNERNIICERVTTDGGNTWNEGLLTGWTIPTRSNSDLAAVVTWESLRCMEIYVYFQDQNNRIRELRFGSEKGEWYEDSTTGYNLLKGLSGTSIVCSADSTWSAKRWVYSQSAVRDIQQFMYQSNGNKWTLESPPKGNYFTQRFDRKVRLGYCSDPRHLRIYCHDGGKVLEKVWQRGEGRKWNDQSVLPKGAGTAKIQENFIVLLWPQDVDNTASEVHLFSTEGGFLHDYLIGPATGGKFSLV</sequence>
<evidence type="ECO:0000256" key="1">
    <source>
        <dbReference type="ARBA" id="ARBA00009042"/>
    </source>
</evidence>
<dbReference type="OrthoDB" id="407298at2759"/>
<reference evidence="3 4" key="1">
    <citation type="journal article" date="2018" name="Nat. Ecol. Evol.">
        <title>Pezizomycetes genomes reveal the molecular basis of ectomycorrhizal truffle lifestyle.</title>
        <authorList>
            <person name="Murat C."/>
            <person name="Payen T."/>
            <person name="Noel B."/>
            <person name="Kuo A."/>
            <person name="Morin E."/>
            <person name="Chen J."/>
            <person name="Kohler A."/>
            <person name="Krizsan K."/>
            <person name="Balestrini R."/>
            <person name="Da Silva C."/>
            <person name="Montanini B."/>
            <person name="Hainaut M."/>
            <person name="Levati E."/>
            <person name="Barry K.W."/>
            <person name="Belfiori B."/>
            <person name="Cichocki N."/>
            <person name="Clum A."/>
            <person name="Dockter R.B."/>
            <person name="Fauchery L."/>
            <person name="Guy J."/>
            <person name="Iotti M."/>
            <person name="Le Tacon F."/>
            <person name="Lindquist E.A."/>
            <person name="Lipzen A."/>
            <person name="Malagnac F."/>
            <person name="Mello A."/>
            <person name="Molinier V."/>
            <person name="Miyauchi S."/>
            <person name="Poulain J."/>
            <person name="Riccioni C."/>
            <person name="Rubini A."/>
            <person name="Sitrit Y."/>
            <person name="Splivallo R."/>
            <person name="Traeger S."/>
            <person name="Wang M."/>
            <person name="Zifcakova L."/>
            <person name="Wipf D."/>
            <person name="Zambonelli A."/>
            <person name="Paolocci F."/>
            <person name="Nowrousian M."/>
            <person name="Ottonello S."/>
            <person name="Baldrian P."/>
            <person name="Spatafora J.W."/>
            <person name="Henrissat B."/>
            <person name="Nagy L.G."/>
            <person name="Aury J.M."/>
            <person name="Wincker P."/>
            <person name="Grigoriev I.V."/>
            <person name="Bonfante P."/>
            <person name="Martin F.M."/>
        </authorList>
    </citation>
    <scope>NUCLEOTIDE SEQUENCE [LARGE SCALE GENOMIC DNA]</scope>
    <source>
        <strain evidence="3 4">ATCC MYA-4762</strain>
    </source>
</reference>
<evidence type="ECO:0000313" key="3">
    <source>
        <dbReference type="EMBL" id="RPB27811.1"/>
    </source>
</evidence>
<dbReference type="Gene3D" id="2.120.10.70">
    <property type="entry name" value="Fucose-specific lectin"/>
    <property type="match status" value="1"/>
</dbReference>
<accession>A0A3N4M4F6</accession>
<dbReference type="InParanoid" id="A0A3N4M4F6"/>
<feature type="region of interest" description="Disordered" evidence="2">
    <location>
        <begin position="1"/>
        <end position="34"/>
    </location>
</feature>
<dbReference type="AlphaFoldDB" id="A0A3N4M4F6"/>
<dbReference type="Proteomes" id="UP000267821">
    <property type="component" value="Unassembled WGS sequence"/>
</dbReference>
<protein>
    <submittedName>
        <fullName evidence="3">Uncharacterized protein</fullName>
    </submittedName>
</protein>
<dbReference type="InterPro" id="IPR012475">
    <property type="entry name" value="Fungal_lectin"/>
</dbReference>
<organism evidence="3 4">
    <name type="scientific">Terfezia boudieri ATCC MYA-4762</name>
    <dbReference type="NCBI Taxonomy" id="1051890"/>
    <lineage>
        <taxon>Eukaryota</taxon>
        <taxon>Fungi</taxon>
        <taxon>Dikarya</taxon>
        <taxon>Ascomycota</taxon>
        <taxon>Pezizomycotina</taxon>
        <taxon>Pezizomycetes</taxon>
        <taxon>Pezizales</taxon>
        <taxon>Pezizaceae</taxon>
        <taxon>Terfezia</taxon>
    </lineage>
</organism>
<dbReference type="EMBL" id="ML121530">
    <property type="protein sequence ID" value="RPB27811.1"/>
    <property type="molecule type" value="Genomic_DNA"/>
</dbReference>
<dbReference type="SUPFAM" id="SSF89372">
    <property type="entry name" value="Fucose-specific lectin"/>
    <property type="match status" value="1"/>
</dbReference>
<evidence type="ECO:0000313" key="4">
    <source>
        <dbReference type="Proteomes" id="UP000267821"/>
    </source>
</evidence>
<evidence type="ECO:0000256" key="2">
    <source>
        <dbReference type="SAM" id="MobiDB-lite"/>
    </source>
</evidence>
<comment type="similarity">
    <text evidence="1">Belongs to the fungal fucose-specific lectin family.</text>
</comment>